<keyword evidence="3" id="KW-1185">Reference proteome</keyword>
<evidence type="ECO:0000256" key="1">
    <source>
        <dbReference type="SAM" id="Phobius"/>
    </source>
</evidence>
<reference evidence="2" key="1">
    <citation type="journal article" date="2020" name="Cell">
        <title>Large-Scale Comparative Analyses of Tick Genomes Elucidate Their Genetic Diversity and Vector Capacities.</title>
        <authorList>
            <consortium name="Tick Genome and Microbiome Consortium (TIGMIC)"/>
            <person name="Jia N."/>
            <person name="Wang J."/>
            <person name="Shi W."/>
            <person name="Du L."/>
            <person name="Sun Y."/>
            <person name="Zhan W."/>
            <person name="Jiang J.F."/>
            <person name="Wang Q."/>
            <person name="Zhang B."/>
            <person name="Ji P."/>
            <person name="Bell-Sakyi L."/>
            <person name="Cui X.M."/>
            <person name="Yuan T.T."/>
            <person name="Jiang B.G."/>
            <person name="Yang W.F."/>
            <person name="Lam T.T."/>
            <person name="Chang Q.C."/>
            <person name="Ding S.J."/>
            <person name="Wang X.J."/>
            <person name="Zhu J.G."/>
            <person name="Ruan X.D."/>
            <person name="Zhao L."/>
            <person name="Wei J.T."/>
            <person name="Ye R.Z."/>
            <person name="Que T.C."/>
            <person name="Du C.H."/>
            <person name="Zhou Y.H."/>
            <person name="Cheng J.X."/>
            <person name="Dai P.F."/>
            <person name="Guo W.B."/>
            <person name="Han X.H."/>
            <person name="Huang E.J."/>
            <person name="Li L.F."/>
            <person name="Wei W."/>
            <person name="Gao Y.C."/>
            <person name="Liu J.Z."/>
            <person name="Shao H.Z."/>
            <person name="Wang X."/>
            <person name="Wang C.C."/>
            <person name="Yang T.C."/>
            <person name="Huo Q.B."/>
            <person name="Li W."/>
            <person name="Chen H.Y."/>
            <person name="Chen S.E."/>
            <person name="Zhou L.G."/>
            <person name="Ni X.B."/>
            <person name="Tian J.H."/>
            <person name="Sheng Y."/>
            <person name="Liu T."/>
            <person name="Pan Y.S."/>
            <person name="Xia L.Y."/>
            <person name="Li J."/>
            <person name="Zhao F."/>
            <person name="Cao W.C."/>
        </authorList>
    </citation>
    <scope>NUCLEOTIDE SEQUENCE</scope>
    <source>
        <strain evidence="2">Rsan-2018</strain>
    </source>
</reference>
<dbReference type="VEuPathDB" id="VectorBase:RSAN_040095"/>
<comment type="caution">
    <text evidence="2">The sequence shown here is derived from an EMBL/GenBank/DDBJ whole genome shotgun (WGS) entry which is preliminary data.</text>
</comment>
<organism evidence="2 3">
    <name type="scientific">Rhipicephalus sanguineus</name>
    <name type="common">Brown dog tick</name>
    <name type="synonym">Ixodes sanguineus</name>
    <dbReference type="NCBI Taxonomy" id="34632"/>
    <lineage>
        <taxon>Eukaryota</taxon>
        <taxon>Metazoa</taxon>
        <taxon>Ecdysozoa</taxon>
        <taxon>Arthropoda</taxon>
        <taxon>Chelicerata</taxon>
        <taxon>Arachnida</taxon>
        <taxon>Acari</taxon>
        <taxon>Parasitiformes</taxon>
        <taxon>Ixodida</taxon>
        <taxon>Ixodoidea</taxon>
        <taxon>Ixodidae</taxon>
        <taxon>Rhipicephalinae</taxon>
        <taxon>Rhipicephalus</taxon>
        <taxon>Rhipicephalus</taxon>
    </lineage>
</organism>
<sequence>MWTLVSTNYLERQNYFLTKLSINLLAFISSCVKPFIHAVMSRRFQGGIRSILLPVACIRSCQPGSEWPPTARPSEQTAACLP</sequence>
<keyword evidence="1" id="KW-0812">Transmembrane</keyword>
<protein>
    <submittedName>
        <fullName evidence="2">Uncharacterized protein</fullName>
    </submittedName>
</protein>
<dbReference type="Proteomes" id="UP000821837">
    <property type="component" value="Chromosome 8"/>
</dbReference>
<dbReference type="AlphaFoldDB" id="A0A9D4PH36"/>
<dbReference type="SUPFAM" id="SSF81321">
    <property type="entry name" value="Family A G protein-coupled receptor-like"/>
    <property type="match status" value="1"/>
</dbReference>
<reference evidence="2" key="2">
    <citation type="submission" date="2021-09" db="EMBL/GenBank/DDBJ databases">
        <authorList>
            <person name="Jia N."/>
            <person name="Wang J."/>
            <person name="Shi W."/>
            <person name="Du L."/>
            <person name="Sun Y."/>
            <person name="Zhan W."/>
            <person name="Jiang J."/>
            <person name="Wang Q."/>
            <person name="Zhang B."/>
            <person name="Ji P."/>
            <person name="Sakyi L.B."/>
            <person name="Cui X."/>
            <person name="Yuan T."/>
            <person name="Jiang B."/>
            <person name="Yang W."/>
            <person name="Lam T.T.-Y."/>
            <person name="Chang Q."/>
            <person name="Ding S."/>
            <person name="Wang X."/>
            <person name="Zhu J."/>
            <person name="Ruan X."/>
            <person name="Zhao L."/>
            <person name="Wei J."/>
            <person name="Que T."/>
            <person name="Du C."/>
            <person name="Cheng J."/>
            <person name="Dai P."/>
            <person name="Han X."/>
            <person name="Huang E."/>
            <person name="Gao Y."/>
            <person name="Liu J."/>
            <person name="Shao H."/>
            <person name="Ye R."/>
            <person name="Li L."/>
            <person name="Wei W."/>
            <person name="Wang X."/>
            <person name="Wang C."/>
            <person name="Huo Q."/>
            <person name="Li W."/>
            <person name="Guo W."/>
            <person name="Chen H."/>
            <person name="Chen S."/>
            <person name="Zhou L."/>
            <person name="Zhou L."/>
            <person name="Ni X."/>
            <person name="Tian J."/>
            <person name="Zhou Y."/>
            <person name="Sheng Y."/>
            <person name="Liu T."/>
            <person name="Pan Y."/>
            <person name="Xia L."/>
            <person name="Li J."/>
            <person name="Zhao F."/>
            <person name="Cao W."/>
        </authorList>
    </citation>
    <scope>NUCLEOTIDE SEQUENCE</scope>
    <source>
        <strain evidence="2">Rsan-2018</strain>
        <tissue evidence="2">Larvae</tissue>
    </source>
</reference>
<dbReference type="EMBL" id="JABSTV010001254">
    <property type="protein sequence ID" value="KAH7939589.1"/>
    <property type="molecule type" value="Genomic_DNA"/>
</dbReference>
<accession>A0A9D4PH36</accession>
<evidence type="ECO:0000313" key="2">
    <source>
        <dbReference type="EMBL" id="KAH7939589.1"/>
    </source>
</evidence>
<evidence type="ECO:0000313" key="3">
    <source>
        <dbReference type="Proteomes" id="UP000821837"/>
    </source>
</evidence>
<feature type="transmembrane region" description="Helical" evidence="1">
    <location>
        <begin position="20"/>
        <end position="40"/>
    </location>
</feature>
<gene>
    <name evidence="2" type="ORF">HPB52_014718</name>
</gene>
<keyword evidence="1" id="KW-1133">Transmembrane helix</keyword>
<name>A0A9D4PH36_RHISA</name>
<dbReference type="Gene3D" id="1.20.1070.10">
    <property type="entry name" value="Rhodopsin 7-helix transmembrane proteins"/>
    <property type="match status" value="1"/>
</dbReference>
<keyword evidence="1" id="KW-0472">Membrane</keyword>
<proteinExistence type="predicted"/>